<comment type="subunit">
    <text evidence="3 8">Homodimer and heterodimers.</text>
</comment>
<dbReference type="OrthoDB" id="1906221at2759"/>
<dbReference type="PANTHER" id="PTHR36488:SF8">
    <property type="entry name" value="CASP-LIKE PROTEIN 1U1"/>
    <property type="match status" value="1"/>
</dbReference>
<keyword evidence="5 8" id="KW-0812">Transmembrane</keyword>
<dbReference type="GO" id="GO:0005886">
    <property type="term" value="C:plasma membrane"/>
    <property type="evidence" value="ECO:0007669"/>
    <property type="project" value="UniProtKB-SubCell"/>
</dbReference>
<keyword evidence="6 8" id="KW-1133">Transmembrane helix</keyword>
<organism evidence="11 12">
    <name type="scientific">Apostasia shenzhenica</name>
    <dbReference type="NCBI Taxonomy" id="1088818"/>
    <lineage>
        <taxon>Eukaryota</taxon>
        <taxon>Viridiplantae</taxon>
        <taxon>Streptophyta</taxon>
        <taxon>Embryophyta</taxon>
        <taxon>Tracheophyta</taxon>
        <taxon>Spermatophyta</taxon>
        <taxon>Magnoliopsida</taxon>
        <taxon>Liliopsida</taxon>
        <taxon>Asparagales</taxon>
        <taxon>Orchidaceae</taxon>
        <taxon>Apostasioideae</taxon>
        <taxon>Apostasia</taxon>
    </lineage>
</organism>
<dbReference type="InterPro" id="IPR044173">
    <property type="entry name" value="CASPL"/>
</dbReference>
<keyword evidence="9" id="KW-0732">Signal</keyword>
<dbReference type="STRING" id="1088818.A0A2I0AU64"/>
<evidence type="ECO:0000256" key="2">
    <source>
        <dbReference type="ARBA" id="ARBA00007651"/>
    </source>
</evidence>
<evidence type="ECO:0000256" key="8">
    <source>
        <dbReference type="RuleBase" id="RU361233"/>
    </source>
</evidence>
<evidence type="ECO:0000256" key="9">
    <source>
        <dbReference type="SAM" id="SignalP"/>
    </source>
</evidence>
<gene>
    <name evidence="11" type="ORF">AXF42_Ash001170</name>
</gene>
<dbReference type="InterPro" id="IPR006459">
    <property type="entry name" value="CASP/CASPL"/>
</dbReference>
<evidence type="ECO:0000256" key="1">
    <source>
        <dbReference type="ARBA" id="ARBA00004651"/>
    </source>
</evidence>
<dbReference type="AlphaFoldDB" id="A0A2I0AU64"/>
<proteinExistence type="inferred from homology"/>
<accession>A0A2I0AU64</accession>
<keyword evidence="4 8" id="KW-1003">Cell membrane</keyword>
<comment type="caution">
    <text evidence="8">Lacks conserved residue(s) required for the propagation of feature annotation.</text>
</comment>
<feature type="chain" id="PRO_5014165144" description="CASP-like protein" evidence="9">
    <location>
        <begin position="23"/>
        <end position="154"/>
    </location>
</feature>
<dbReference type="EMBL" id="KZ451950">
    <property type="protein sequence ID" value="PKA59077.1"/>
    <property type="molecule type" value="Genomic_DNA"/>
</dbReference>
<feature type="signal peptide" evidence="9">
    <location>
        <begin position="1"/>
        <end position="22"/>
    </location>
</feature>
<dbReference type="InterPro" id="IPR006702">
    <property type="entry name" value="CASP_dom"/>
</dbReference>
<dbReference type="Proteomes" id="UP000236161">
    <property type="component" value="Unassembled WGS sequence"/>
</dbReference>
<dbReference type="PANTHER" id="PTHR36488">
    <property type="entry name" value="CASP-LIKE PROTEIN 1U1"/>
    <property type="match status" value="1"/>
</dbReference>
<evidence type="ECO:0000313" key="11">
    <source>
        <dbReference type="EMBL" id="PKA59077.1"/>
    </source>
</evidence>
<evidence type="ECO:0000256" key="4">
    <source>
        <dbReference type="ARBA" id="ARBA00022475"/>
    </source>
</evidence>
<evidence type="ECO:0000259" key="10">
    <source>
        <dbReference type="Pfam" id="PF04535"/>
    </source>
</evidence>
<evidence type="ECO:0000256" key="5">
    <source>
        <dbReference type="ARBA" id="ARBA00022692"/>
    </source>
</evidence>
<comment type="similarity">
    <text evidence="2 8">Belongs to the Casparian strip membrane proteins (CASP) family.</text>
</comment>
<feature type="domain" description="Casparian strip membrane protein" evidence="10">
    <location>
        <begin position="7"/>
        <end position="140"/>
    </location>
</feature>
<keyword evidence="7 8" id="KW-0472">Membrane</keyword>
<reference evidence="11 12" key="1">
    <citation type="journal article" date="2017" name="Nature">
        <title>The Apostasia genome and the evolution of orchids.</title>
        <authorList>
            <person name="Zhang G.Q."/>
            <person name="Liu K.W."/>
            <person name="Li Z."/>
            <person name="Lohaus R."/>
            <person name="Hsiao Y.Y."/>
            <person name="Niu S.C."/>
            <person name="Wang J.Y."/>
            <person name="Lin Y.C."/>
            <person name="Xu Q."/>
            <person name="Chen L.J."/>
            <person name="Yoshida K."/>
            <person name="Fujiwara S."/>
            <person name="Wang Z.W."/>
            <person name="Zhang Y.Q."/>
            <person name="Mitsuda N."/>
            <person name="Wang M."/>
            <person name="Liu G.H."/>
            <person name="Pecoraro L."/>
            <person name="Huang H.X."/>
            <person name="Xiao X.J."/>
            <person name="Lin M."/>
            <person name="Wu X.Y."/>
            <person name="Wu W.L."/>
            <person name="Chen Y.Y."/>
            <person name="Chang S.B."/>
            <person name="Sakamoto S."/>
            <person name="Ohme-Takagi M."/>
            <person name="Yagi M."/>
            <person name="Zeng S.J."/>
            <person name="Shen C.Y."/>
            <person name="Yeh C.M."/>
            <person name="Luo Y.B."/>
            <person name="Tsai W.C."/>
            <person name="Van de Peer Y."/>
            <person name="Liu Z.J."/>
        </authorList>
    </citation>
    <scope>NUCLEOTIDE SEQUENCE [LARGE SCALE GENOMIC DNA]</scope>
    <source>
        <strain evidence="12">cv. Shenzhen</strain>
        <tissue evidence="11">Stem</tissue>
    </source>
</reference>
<name>A0A2I0AU64_9ASPA</name>
<dbReference type="NCBIfam" id="TIGR01569">
    <property type="entry name" value="A_tha_TIGR01569"/>
    <property type="match status" value="1"/>
</dbReference>
<feature type="transmembrane region" description="Helical" evidence="8">
    <location>
        <begin position="46"/>
        <end position="69"/>
    </location>
</feature>
<evidence type="ECO:0000313" key="12">
    <source>
        <dbReference type="Proteomes" id="UP000236161"/>
    </source>
</evidence>
<sequence>MAKSPWTFTLLRFMAMAAAISAAVVMGTSHETITFFSVTLKAEFYYIPSFTFFLIAYAIAAGYSLLALFVPTTGLLSRWVVIFDMLVAMLLTAAVAAAGAISHLGKKGNEHAGWLPICKQVPKYCNHVMGALISGAIALLLYAMIVLHTISTKL</sequence>
<protein>
    <recommendedName>
        <fullName evidence="8">CASP-like protein</fullName>
    </recommendedName>
</protein>
<evidence type="ECO:0000256" key="7">
    <source>
        <dbReference type="ARBA" id="ARBA00023136"/>
    </source>
</evidence>
<dbReference type="Pfam" id="PF04535">
    <property type="entry name" value="CASP_dom"/>
    <property type="match status" value="1"/>
</dbReference>
<keyword evidence="12" id="KW-1185">Reference proteome</keyword>
<comment type="subcellular location">
    <subcellularLocation>
        <location evidence="1 8">Cell membrane</location>
        <topology evidence="1 8">Multi-pass membrane protein</topology>
    </subcellularLocation>
</comment>
<feature type="transmembrane region" description="Helical" evidence="8">
    <location>
        <begin position="81"/>
        <end position="101"/>
    </location>
</feature>
<evidence type="ECO:0000256" key="3">
    <source>
        <dbReference type="ARBA" id="ARBA00011489"/>
    </source>
</evidence>
<evidence type="ECO:0000256" key="6">
    <source>
        <dbReference type="ARBA" id="ARBA00022989"/>
    </source>
</evidence>
<feature type="transmembrane region" description="Helical" evidence="8">
    <location>
        <begin position="129"/>
        <end position="150"/>
    </location>
</feature>